<sequence length="263" mass="29760">MESTTSVTEGKSHETTRTSPFVTRRDDGAQHSDGQARPTYRALLTSDGGQWVLRCCVAVLAAVAGGGLTGDWRVGATFGVAVFVAFTVYSSRRQSEVPRWRRPSAAQRRTENQLKVMRRLGYRVLHARAIPGGNGQIDHFIVGRRGAFAIDSEAWDRRLPLRNKLEKLYHGRFSKNERIDEALEEARTAERLISEELGQEISVRASLAIYGPRMSWDSHNLRGVDIISGNKVRKWLRTGKDRLDEQQIEDIYRAAQRVLPPRY</sequence>
<dbReference type="Proteomes" id="UP000317422">
    <property type="component" value="Unassembled WGS sequence"/>
</dbReference>
<evidence type="ECO:0000313" key="4">
    <source>
        <dbReference type="Proteomes" id="UP000317422"/>
    </source>
</evidence>
<evidence type="ECO:0000259" key="2">
    <source>
        <dbReference type="PROSITE" id="PS50965"/>
    </source>
</evidence>
<protein>
    <submittedName>
        <fullName evidence="3">Nuclease-like protein</fullName>
    </submittedName>
</protein>
<comment type="caution">
    <text evidence="3">The sequence shown here is derived from an EMBL/GenBank/DDBJ whole genome shotgun (WGS) entry which is preliminary data.</text>
</comment>
<dbReference type="RefSeq" id="WP_394344493.1">
    <property type="nucleotide sequence ID" value="NZ_VFQC01000001.1"/>
</dbReference>
<reference evidence="3 4" key="1">
    <citation type="submission" date="2019-06" db="EMBL/GenBank/DDBJ databases">
        <title>Sequencing the genomes of 1000 actinobacteria strains.</title>
        <authorList>
            <person name="Klenk H.-P."/>
        </authorList>
    </citation>
    <scope>NUCLEOTIDE SEQUENCE [LARGE SCALE GENOMIC DNA]</scope>
    <source>
        <strain evidence="3 4">DSM 45015</strain>
    </source>
</reference>
<dbReference type="InterPro" id="IPR011528">
    <property type="entry name" value="NERD"/>
</dbReference>
<organism evidence="3 4">
    <name type="scientific">Haloactinospora alba</name>
    <dbReference type="NCBI Taxonomy" id="405555"/>
    <lineage>
        <taxon>Bacteria</taxon>
        <taxon>Bacillati</taxon>
        <taxon>Actinomycetota</taxon>
        <taxon>Actinomycetes</taxon>
        <taxon>Streptosporangiales</taxon>
        <taxon>Nocardiopsidaceae</taxon>
        <taxon>Haloactinospora</taxon>
    </lineage>
</organism>
<evidence type="ECO:0000313" key="3">
    <source>
        <dbReference type="EMBL" id="TQN32384.1"/>
    </source>
</evidence>
<keyword evidence="4" id="KW-1185">Reference proteome</keyword>
<feature type="domain" description="NERD" evidence="2">
    <location>
        <begin position="102"/>
        <end position="216"/>
    </location>
</feature>
<feature type="region of interest" description="Disordered" evidence="1">
    <location>
        <begin position="1"/>
        <end position="35"/>
    </location>
</feature>
<dbReference type="PROSITE" id="PS50965">
    <property type="entry name" value="NERD"/>
    <property type="match status" value="1"/>
</dbReference>
<proteinExistence type="predicted"/>
<name>A0A543NKN8_9ACTN</name>
<gene>
    <name evidence="3" type="ORF">FHX37_2341</name>
</gene>
<accession>A0A543NKN8</accession>
<dbReference type="Pfam" id="PF08378">
    <property type="entry name" value="NERD"/>
    <property type="match status" value="1"/>
</dbReference>
<evidence type="ECO:0000256" key="1">
    <source>
        <dbReference type="SAM" id="MobiDB-lite"/>
    </source>
</evidence>
<dbReference type="AlphaFoldDB" id="A0A543NKN8"/>
<dbReference type="EMBL" id="VFQC01000001">
    <property type="protein sequence ID" value="TQN32384.1"/>
    <property type="molecule type" value="Genomic_DNA"/>
</dbReference>